<dbReference type="EMBL" id="ABCS01000061">
    <property type="protein sequence ID" value="EDM76636.1"/>
    <property type="molecule type" value="Genomic_DNA"/>
</dbReference>
<evidence type="ECO:0000313" key="2">
    <source>
        <dbReference type="EMBL" id="EDM76636.1"/>
    </source>
</evidence>
<dbReference type="STRING" id="391625.PPSIR1_18242"/>
<evidence type="ECO:0000313" key="3">
    <source>
        <dbReference type="Proteomes" id="UP000005801"/>
    </source>
</evidence>
<name>A6GBW3_9BACT</name>
<proteinExistence type="predicted"/>
<evidence type="ECO:0000256" key="1">
    <source>
        <dbReference type="SAM" id="MobiDB-lite"/>
    </source>
</evidence>
<keyword evidence="3" id="KW-1185">Reference proteome</keyword>
<comment type="caution">
    <text evidence="2">The sequence shown here is derived from an EMBL/GenBank/DDBJ whole genome shotgun (WGS) entry which is preliminary data.</text>
</comment>
<dbReference type="AlphaFoldDB" id="A6GBW3"/>
<accession>A6GBW3</accession>
<organism evidence="2 3">
    <name type="scientific">Plesiocystis pacifica SIR-1</name>
    <dbReference type="NCBI Taxonomy" id="391625"/>
    <lineage>
        <taxon>Bacteria</taxon>
        <taxon>Pseudomonadati</taxon>
        <taxon>Myxococcota</taxon>
        <taxon>Polyangia</taxon>
        <taxon>Nannocystales</taxon>
        <taxon>Nannocystaceae</taxon>
        <taxon>Plesiocystis</taxon>
    </lineage>
</organism>
<reference evidence="2 3" key="1">
    <citation type="submission" date="2007-06" db="EMBL/GenBank/DDBJ databases">
        <authorList>
            <person name="Shimkets L."/>
            <person name="Ferriera S."/>
            <person name="Johnson J."/>
            <person name="Kravitz S."/>
            <person name="Beeson K."/>
            <person name="Sutton G."/>
            <person name="Rogers Y.-H."/>
            <person name="Friedman R."/>
            <person name="Frazier M."/>
            <person name="Venter J.C."/>
        </authorList>
    </citation>
    <scope>NUCLEOTIDE SEQUENCE [LARGE SCALE GENOMIC DNA]</scope>
    <source>
        <strain evidence="2 3">SIR-1</strain>
    </source>
</reference>
<sequence length="216" mass="23954">MDMSGSFRWPTLIDYLVLLDEEDVSVGLRLWIGALEVGFVGVETGQVCVARMPGVDGRMALGLLAELPGVRVVPEPWIADERNVEGHWEGHWEGRWRELVDWSVWESLPDRTQRLGQVREELEAIRSGSEPTRADSGSNEDGDDRRRARALAAGLLRWVGIEAYLDGDLEGARGFLSGEAALLPGEIVTAANLERLRVRLLEDELAASVLSLGERR</sequence>
<gene>
    <name evidence="2" type="ORF">PPSIR1_18242</name>
</gene>
<dbReference type="Proteomes" id="UP000005801">
    <property type="component" value="Unassembled WGS sequence"/>
</dbReference>
<protein>
    <submittedName>
        <fullName evidence="2">Uncharacterized protein</fullName>
    </submittedName>
</protein>
<feature type="region of interest" description="Disordered" evidence="1">
    <location>
        <begin position="125"/>
        <end position="145"/>
    </location>
</feature>